<evidence type="ECO:0000313" key="1">
    <source>
        <dbReference type="EMBL" id="MCW3787074.1"/>
    </source>
</evidence>
<organism evidence="1 2">
    <name type="scientific">Plebeiibacterium sediminum</name>
    <dbReference type="NCBI Taxonomy" id="2992112"/>
    <lineage>
        <taxon>Bacteria</taxon>
        <taxon>Pseudomonadati</taxon>
        <taxon>Bacteroidota</taxon>
        <taxon>Bacteroidia</taxon>
        <taxon>Marinilabiliales</taxon>
        <taxon>Marinilabiliaceae</taxon>
        <taxon>Plebeiibacterium</taxon>
    </lineage>
</organism>
<proteinExistence type="predicted"/>
<evidence type="ECO:0000313" key="2">
    <source>
        <dbReference type="Proteomes" id="UP001209229"/>
    </source>
</evidence>
<keyword evidence="2" id="KW-1185">Reference proteome</keyword>
<dbReference type="RefSeq" id="WP_301190639.1">
    <property type="nucleotide sequence ID" value="NZ_JAPDPJ010000023.1"/>
</dbReference>
<dbReference type="PROSITE" id="PS51257">
    <property type="entry name" value="PROKAR_LIPOPROTEIN"/>
    <property type="match status" value="1"/>
</dbReference>
<dbReference type="InterPro" id="IPR011990">
    <property type="entry name" value="TPR-like_helical_dom_sf"/>
</dbReference>
<sequence length="346" mass="39699">MKAIYLFVLLFLPFLISCSTYEQLSIDVLMPAKYTFQPEIKSIVLVDNARAYREKNTHKIAVPSGAYSIDTIWKDDFPDIFLYGLKYELDQRNFFDSVYVHEISLRRSGLSDTTFLTWSMVNELCKKYDAQAVVSIDDYIYQTNIKVEDLYDGNMYGYLDASSSVLYRGYNNLNKSLIFSKVSSDTISWSVYGNGLSYVAQNLPNLRQGLADLANYMGDKAVNDIAPFWETEKRILYSSGNFYFMQAAEHVRNDNWGEAIKLWKYVFDNSKKLIKSRAAYNLALASEVEGDYKSASYWIKEGLDIVSELSSGHAKAEKKRLILYSLYMNQRLEVVEELKIQVGGGE</sequence>
<gene>
    <name evidence="1" type="ORF">OM075_11380</name>
</gene>
<reference evidence="1" key="1">
    <citation type="submission" date="2022-10" db="EMBL/GenBank/DDBJ databases">
        <authorList>
            <person name="Yu W.X."/>
        </authorList>
    </citation>
    <scope>NUCLEOTIDE SEQUENCE</scope>
    <source>
        <strain evidence="1">AAT</strain>
    </source>
</reference>
<dbReference type="EMBL" id="JAPDPJ010000023">
    <property type="protein sequence ID" value="MCW3787074.1"/>
    <property type="molecule type" value="Genomic_DNA"/>
</dbReference>
<name>A0AAE3M567_9BACT</name>
<dbReference type="Pfam" id="PF19867">
    <property type="entry name" value="DUF6340"/>
    <property type="match status" value="1"/>
</dbReference>
<protein>
    <submittedName>
        <fullName evidence="1">DUF6340 family protein</fullName>
    </submittedName>
</protein>
<comment type="caution">
    <text evidence="1">The sequence shown here is derived from an EMBL/GenBank/DDBJ whole genome shotgun (WGS) entry which is preliminary data.</text>
</comment>
<dbReference type="AlphaFoldDB" id="A0AAE3M567"/>
<dbReference type="Proteomes" id="UP001209229">
    <property type="component" value="Unassembled WGS sequence"/>
</dbReference>
<dbReference type="InterPro" id="IPR045921">
    <property type="entry name" value="DUF6340"/>
</dbReference>
<dbReference type="SUPFAM" id="SSF48452">
    <property type="entry name" value="TPR-like"/>
    <property type="match status" value="1"/>
</dbReference>
<accession>A0AAE3M567</accession>